<dbReference type="PANTHER" id="PTHR11941">
    <property type="entry name" value="ENOYL-COA HYDRATASE-RELATED"/>
    <property type="match status" value="1"/>
</dbReference>
<dbReference type="STRING" id="1855283.SAMN05216382_2787"/>
<reference evidence="5" key="1">
    <citation type="submission" date="2016-10" db="EMBL/GenBank/DDBJ databases">
        <authorList>
            <person name="Varghese N."/>
            <person name="Submissions S."/>
        </authorList>
    </citation>
    <scope>NUCLEOTIDE SEQUENCE [LARGE SCALE GENOMIC DNA]</scope>
    <source>
        <strain evidence="5">JS21-1</strain>
    </source>
</reference>
<dbReference type="GO" id="GO:0016829">
    <property type="term" value="F:lyase activity"/>
    <property type="evidence" value="ECO:0007669"/>
    <property type="project" value="UniProtKB-KW"/>
</dbReference>
<dbReference type="Proteomes" id="UP000199214">
    <property type="component" value="Unassembled WGS sequence"/>
</dbReference>
<evidence type="ECO:0000256" key="3">
    <source>
        <dbReference type="RuleBase" id="RU003707"/>
    </source>
</evidence>
<evidence type="ECO:0000313" key="4">
    <source>
        <dbReference type="EMBL" id="SEL86983.1"/>
    </source>
</evidence>
<dbReference type="AlphaFoldDB" id="A0A1H7TQM7"/>
<dbReference type="RefSeq" id="WP_019517662.1">
    <property type="nucleotide sequence ID" value="NZ_FNZZ01000006.1"/>
</dbReference>
<keyword evidence="5" id="KW-1185">Reference proteome</keyword>
<organism evidence="4 5">
    <name type="scientific">Sphingomonas palmae</name>
    <dbReference type="NCBI Taxonomy" id="1855283"/>
    <lineage>
        <taxon>Bacteria</taxon>
        <taxon>Pseudomonadati</taxon>
        <taxon>Pseudomonadota</taxon>
        <taxon>Alphaproteobacteria</taxon>
        <taxon>Sphingomonadales</taxon>
        <taxon>Sphingomonadaceae</taxon>
        <taxon>Sphingomonas</taxon>
    </lineage>
</organism>
<dbReference type="InterPro" id="IPR018376">
    <property type="entry name" value="Enoyl-CoA_hyd/isom_CS"/>
</dbReference>
<comment type="similarity">
    <text evidence="1 3">Belongs to the enoyl-CoA hydratase/isomerase family.</text>
</comment>
<dbReference type="EMBL" id="FNZZ01000006">
    <property type="protein sequence ID" value="SEL86983.1"/>
    <property type="molecule type" value="Genomic_DNA"/>
</dbReference>
<name>A0A1H7TQM7_9SPHN</name>
<dbReference type="SUPFAM" id="SSF52096">
    <property type="entry name" value="ClpP/crotonase"/>
    <property type="match status" value="1"/>
</dbReference>
<dbReference type="Gene3D" id="1.10.12.10">
    <property type="entry name" value="Lyase 2-enoyl-coa Hydratase, Chain A, domain 2"/>
    <property type="match status" value="1"/>
</dbReference>
<evidence type="ECO:0000256" key="2">
    <source>
        <dbReference type="ARBA" id="ARBA00023239"/>
    </source>
</evidence>
<proteinExistence type="inferred from homology"/>
<dbReference type="Pfam" id="PF00378">
    <property type="entry name" value="ECH_1"/>
    <property type="match status" value="1"/>
</dbReference>
<keyword evidence="2" id="KW-0456">Lyase</keyword>
<dbReference type="PANTHER" id="PTHR11941:SF54">
    <property type="entry name" value="ENOYL-COA HYDRATASE, MITOCHONDRIAL"/>
    <property type="match status" value="1"/>
</dbReference>
<evidence type="ECO:0000256" key="1">
    <source>
        <dbReference type="ARBA" id="ARBA00005254"/>
    </source>
</evidence>
<dbReference type="PROSITE" id="PS00166">
    <property type="entry name" value="ENOYL_COA_HYDRATASE"/>
    <property type="match status" value="1"/>
</dbReference>
<dbReference type="GO" id="GO:0006635">
    <property type="term" value="P:fatty acid beta-oxidation"/>
    <property type="evidence" value="ECO:0007669"/>
    <property type="project" value="TreeGrafter"/>
</dbReference>
<sequence length="276" mass="30262">MASEYVNKQPVTQETDVIQYELADNGICTIWLNRPHKRNCVSPQLLRDLEAAVDRAAEDKNALAVVFRGRGNTFCAGADLDQLVGPVLHESSTSLQLAIDSARTYDKIYNMKKPTIACVEGYAVAGGFELFISCDFGIAADDAKIGDFHIRRALFGGAGPIYRLPRYIGMRKSKELMLTGKLLSGTECVEWGLCNASAPSGDALEQLIQDFCAPLIDKSPFCMWMTKMALNRGMDADTNSLITLETMTCNVVHHSADAKEGVAAFLEKRKPVWTGN</sequence>
<accession>A0A1H7TQM7</accession>
<dbReference type="InterPro" id="IPR029045">
    <property type="entry name" value="ClpP/crotonase-like_dom_sf"/>
</dbReference>
<dbReference type="Gene3D" id="3.90.226.10">
    <property type="entry name" value="2-enoyl-CoA Hydratase, Chain A, domain 1"/>
    <property type="match status" value="1"/>
</dbReference>
<evidence type="ECO:0000313" key="5">
    <source>
        <dbReference type="Proteomes" id="UP000199214"/>
    </source>
</evidence>
<protein>
    <submittedName>
        <fullName evidence="4">Enoyl-CoA hydratase/carnithine racemase</fullName>
    </submittedName>
</protein>
<dbReference type="CDD" id="cd06558">
    <property type="entry name" value="crotonase-like"/>
    <property type="match status" value="1"/>
</dbReference>
<dbReference type="InterPro" id="IPR014748">
    <property type="entry name" value="Enoyl-CoA_hydra_C"/>
</dbReference>
<dbReference type="InterPro" id="IPR001753">
    <property type="entry name" value="Enoyl-CoA_hydra/iso"/>
</dbReference>
<gene>
    <name evidence="4" type="ORF">SAMN05216382_2787</name>
</gene>